<feature type="binding site" evidence="5">
    <location>
        <begin position="11"/>
        <end position="13"/>
    </location>
    <ligand>
        <name>FMN</name>
        <dbReference type="ChEBI" id="CHEBI:58210"/>
    </ligand>
</feature>
<dbReference type="Proteomes" id="UP001305498">
    <property type="component" value="Chromosome"/>
</dbReference>
<dbReference type="Pfam" id="PF02441">
    <property type="entry name" value="Flavoprotein"/>
    <property type="match status" value="1"/>
</dbReference>
<dbReference type="RefSeq" id="WP_317139446.1">
    <property type="nucleotide sequence ID" value="NZ_CP118157.1"/>
</dbReference>
<reference evidence="7 8" key="1">
    <citation type="submission" date="2023-02" db="EMBL/GenBank/DDBJ databases">
        <title>Microbacterium betulae sp. nov., isolated from birch wood.</title>
        <authorList>
            <person name="Pasciak M."/>
            <person name="Pawlik K.J."/>
            <person name="Martynowski D."/>
            <person name="Laczmanski L."/>
            <person name="Ciekot J."/>
            <person name="Szponar B."/>
            <person name="Wojcik-Fatla A."/>
            <person name="Mackiewicz B."/>
            <person name="Farian E."/>
            <person name="Cholewa G."/>
            <person name="Cholewa A."/>
            <person name="Dutkiewicz J."/>
        </authorList>
    </citation>
    <scope>NUCLEOTIDE SEQUENCE [LARGE SCALE GENOMIC DNA]</scope>
    <source>
        <strain evidence="7 8">AB</strain>
    </source>
</reference>
<dbReference type="EC" id="2.5.1.129" evidence="5"/>
<evidence type="ECO:0000256" key="5">
    <source>
        <dbReference type="HAMAP-Rule" id="MF_01984"/>
    </source>
</evidence>
<dbReference type="NCBIfam" id="NF004685">
    <property type="entry name" value="PRK06029.1"/>
    <property type="match status" value="1"/>
</dbReference>
<dbReference type="AlphaFoldDB" id="A0AA97FH97"/>
<keyword evidence="8" id="KW-1185">Reference proteome</keyword>
<evidence type="ECO:0000256" key="1">
    <source>
        <dbReference type="ARBA" id="ARBA00022602"/>
    </source>
</evidence>
<organism evidence="7 8">
    <name type="scientific">Microbacterium betulae</name>
    <dbReference type="NCBI Taxonomy" id="2981139"/>
    <lineage>
        <taxon>Bacteria</taxon>
        <taxon>Bacillati</taxon>
        <taxon>Actinomycetota</taxon>
        <taxon>Actinomycetes</taxon>
        <taxon>Micrococcales</taxon>
        <taxon>Microbacteriaceae</taxon>
        <taxon>Microbacterium</taxon>
    </lineage>
</organism>
<evidence type="ECO:0000256" key="4">
    <source>
        <dbReference type="ARBA" id="ARBA00022679"/>
    </source>
</evidence>
<dbReference type="NCBIfam" id="TIGR00421">
    <property type="entry name" value="ubiX_pad"/>
    <property type="match status" value="1"/>
</dbReference>
<evidence type="ECO:0000313" key="7">
    <source>
        <dbReference type="EMBL" id="WOF22975.1"/>
    </source>
</evidence>
<feature type="binding site" evidence="5">
    <location>
        <begin position="88"/>
        <end position="91"/>
    </location>
    <ligand>
        <name>FMN</name>
        <dbReference type="ChEBI" id="CHEBI:58210"/>
    </ligand>
</feature>
<dbReference type="Gene3D" id="3.40.50.1950">
    <property type="entry name" value="Flavin prenyltransferase-like"/>
    <property type="match status" value="1"/>
</dbReference>
<feature type="binding site" evidence="5">
    <location>
        <position position="153"/>
    </location>
    <ligand>
        <name>dimethylallyl phosphate</name>
        <dbReference type="ChEBI" id="CHEBI:88052"/>
    </ligand>
</feature>
<keyword evidence="2 5" id="KW-0285">Flavoprotein</keyword>
<evidence type="ECO:0000256" key="3">
    <source>
        <dbReference type="ARBA" id="ARBA00022643"/>
    </source>
</evidence>
<dbReference type="InterPro" id="IPR003382">
    <property type="entry name" value="Flavoprotein"/>
</dbReference>
<sequence>MSARVVVGITGASGAAVAVRVVEMLREAGTETHLVVSRWGRATLEHECGMGVRDLAPLVADIHSNGDMAAPISSGSFGVDATLVVPCSARTLGSIAAGTGDTLVARAADVALKERTRLVLAVREAPLSSIHLRNALAVSEAGGVVHPIVPTFYARPASVAELVDDIAARLVALCGVRSPLRRWGVDLGIDPRGDAQNRTGDPS</sequence>
<feature type="domain" description="Flavoprotein" evidence="6">
    <location>
        <begin position="4"/>
        <end position="164"/>
    </location>
</feature>
<protein>
    <recommendedName>
        <fullName evidence="5">Flavin prenyltransferase UbiX</fullName>
        <ecNumber evidence="5">2.5.1.129</ecNumber>
    </recommendedName>
</protein>
<keyword evidence="1 5" id="KW-0637">Prenyltransferase</keyword>
<evidence type="ECO:0000256" key="2">
    <source>
        <dbReference type="ARBA" id="ARBA00022630"/>
    </source>
</evidence>
<accession>A0AA97FH97</accession>
<comment type="catalytic activity">
    <reaction evidence="5">
        <text>dimethylallyl phosphate + FMNH2 = prenylated FMNH2 + phosphate</text>
        <dbReference type="Rhea" id="RHEA:37743"/>
        <dbReference type="ChEBI" id="CHEBI:43474"/>
        <dbReference type="ChEBI" id="CHEBI:57618"/>
        <dbReference type="ChEBI" id="CHEBI:87467"/>
        <dbReference type="ChEBI" id="CHEBI:88052"/>
        <dbReference type="EC" id="2.5.1.129"/>
    </reaction>
</comment>
<gene>
    <name evidence="5" type="primary">ubiX</name>
    <name evidence="7" type="ORF">N8K70_16515</name>
</gene>
<feature type="binding site" evidence="5">
    <location>
        <position position="37"/>
    </location>
    <ligand>
        <name>FMN</name>
        <dbReference type="ChEBI" id="CHEBI:58210"/>
    </ligand>
</feature>
<dbReference type="GO" id="GO:0106141">
    <property type="term" value="F:flavin prenyltransferase activity"/>
    <property type="evidence" value="ECO:0007669"/>
    <property type="project" value="UniProtKB-EC"/>
</dbReference>
<comment type="caution">
    <text evidence="5">Lacks conserved residue(s) required for the propagation of feature annotation.</text>
</comment>
<keyword evidence="4 5" id="KW-0808">Transferase</keyword>
<dbReference type="KEGG" id="mbet:N8K70_16515"/>
<name>A0AA97FH97_9MICO</name>
<dbReference type="SUPFAM" id="SSF52507">
    <property type="entry name" value="Homo-oligomeric flavin-containing Cys decarboxylases, HFCD"/>
    <property type="match status" value="1"/>
</dbReference>
<keyword evidence="3 5" id="KW-0288">FMN</keyword>
<dbReference type="HAMAP" id="MF_01984">
    <property type="entry name" value="ubiX_pad"/>
    <property type="match status" value="1"/>
</dbReference>
<comment type="similarity">
    <text evidence="5">Belongs to the UbiX/PAD1 family.</text>
</comment>
<dbReference type="EMBL" id="CP118157">
    <property type="protein sequence ID" value="WOF22975.1"/>
    <property type="molecule type" value="Genomic_DNA"/>
</dbReference>
<dbReference type="InterPro" id="IPR004507">
    <property type="entry name" value="UbiX-like"/>
</dbReference>
<evidence type="ECO:0000259" key="6">
    <source>
        <dbReference type="Pfam" id="PF02441"/>
    </source>
</evidence>
<feature type="binding site" evidence="5">
    <location>
        <position position="123"/>
    </location>
    <ligand>
        <name>FMN</name>
        <dbReference type="ChEBI" id="CHEBI:58210"/>
    </ligand>
</feature>
<proteinExistence type="inferred from homology"/>
<feature type="binding site" evidence="5">
    <location>
        <position position="169"/>
    </location>
    <ligand>
        <name>dimethylallyl phosphate</name>
        <dbReference type="ChEBI" id="CHEBI:88052"/>
    </ligand>
</feature>
<comment type="function">
    <text evidence="5">Flavin prenyltransferase that catalyzes the synthesis of the prenylated FMN cofactor (prenyl-FMN) for 4-hydroxy-3-polyprenylbenzoic acid decarboxylase UbiD. The prenyltransferase is metal-independent and links a dimethylallyl moiety from dimethylallyl monophosphate (DMAP) to the flavin N5 and C6 atoms of FMN.</text>
</comment>
<evidence type="ECO:0000313" key="8">
    <source>
        <dbReference type="Proteomes" id="UP001305498"/>
    </source>
</evidence>
<dbReference type="InterPro" id="IPR036551">
    <property type="entry name" value="Flavin_trans-like"/>
</dbReference>